<feature type="transmembrane region" description="Helical" evidence="10">
    <location>
        <begin position="127"/>
        <end position="146"/>
    </location>
</feature>
<dbReference type="OrthoDB" id="9789291at2"/>
<evidence type="ECO:0000256" key="8">
    <source>
        <dbReference type="RuleBase" id="RU003793"/>
    </source>
</evidence>
<dbReference type="GO" id="GO:0004190">
    <property type="term" value="F:aspartic-type endopeptidase activity"/>
    <property type="evidence" value="ECO:0007669"/>
    <property type="project" value="UniProtKB-EC"/>
</dbReference>
<keyword evidence="4" id="KW-0997">Cell inner membrane</keyword>
<feature type="transmembrane region" description="Helical" evidence="10">
    <location>
        <begin position="203"/>
        <end position="232"/>
    </location>
</feature>
<dbReference type="GO" id="GO:0008168">
    <property type="term" value="F:methyltransferase activity"/>
    <property type="evidence" value="ECO:0007669"/>
    <property type="project" value="UniProtKB-KW"/>
</dbReference>
<dbReference type="Gene3D" id="1.20.120.1220">
    <property type="match status" value="1"/>
</dbReference>
<dbReference type="EMBL" id="QVFV01000003">
    <property type="protein sequence ID" value="RZM77893.1"/>
    <property type="molecule type" value="Genomic_DNA"/>
</dbReference>
<gene>
    <name evidence="13" type="ORF">DYY88_15150</name>
</gene>
<dbReference type="EC" id="3.4.23.43" evidence="9"/>
<keyword evidence="3" id="KW-1003">Cell membrane</keyword>
<dbReference type="PANTHER" id="PTHR30487">
    <property type="entry name" value="TYPE 4 PREPILIN-LIKE PROTEINS LEADER PEPTIDE-PROCESSING ENZYME"/>
    <property type="match status" value="1"/>
</dbReference>
<feature type="domain" description="Prepilin peptidase A24 N-terminal" evidence="12">
    <location>
        <begin position="13"/>
        <end position="94"/>
    </location>
</feature>
<keyword evidence="9" id="KW-0489">Methyltransferase</keyword>
<dbReference type="PANTHER" id="PTHR30487:SF0">
    <property type="entry name" value="PREPILIN LEADER PEPTIDASE_N-METHYLTRANSFERASE-RELATED"/>
    <property type="match status" value="1"/>
</dbReference>
<organism evidence="13 14">
    <name type="scientific">Leptolyngbya iicbica LK</name>
    <dbReference type="NCBI Taxonomy" id="2294035"/>
    <lineage>
        <taxon>Bacteria</taxon>
        <taxon>Bacillati</taxon>
        <taxon>Cyanobacteriota</taxon>
        <taxon>Cyanophyceae</taxon>
        <taxon>Leptolyngbyales</taxon>
        <taxon>Leptolyngbyaceae</taxon>
        <taxon>Leptolyngbya group</taxon>
        <taxon>Leptolyngbya</taxon>
        <taxon>Leptolyngbya iicbica</taxon>
    </lineage>
</organism>
<evidence type="ECO:0000256" key="7">
    <source>
        <dbReference type="ARBA" id="ARBA00023136"/>
    </source>
</evidence>
<feature type="transmembrane region" description="Helical" evidence="10">
    <location>
        <begin position="82"/>
        <end position="107"/>
    </location>
</feature>
<evidence type="ECO:0000313" key="14">
    <source>
        <dbReference type="Proteomes" id="UP000292459"/>
    </source>
</evidence>
<keyword evidence="5 9" id="KW-0812">Transmembrane</keyword>
<keyword evidence="9" id="KW-0511">Multifunctional enzyme</keyword>
<evidence type="ECO:0000256" key="3">
    <source>
        <dbReference type="ARBA" id="ARBA00022475"/>
    </source>
</evidence>
<evidence type="ECO:0000259" key="11">
    <source>
        <dbReference type="Pfam" id="PF01478"/>
    </source>
</evidence>
<evidence type="ECO:0000256" key="6">
    <source>
        <dbReference type="ARBA" id="ARBA00022989"/>
    </source>
</evidence>
<evidence type="ECO:0000313" key="13">
    <source>
        <dbReference type="EMBL" id="RZM77893.1"/>
    </source>
</evidence>
<dbReference type="PRINTS" id="PR00864">
    <property type="entry name" value="PREPILNPTASE"/>
</dbReference>
<evidence type="ECO:0000256" key="4">
    <source>
        <dbReference type="ARBA" id="ARBA00022519"/>
    </source>
</evidence>
<feature type="domain" description="Prepilin type IV endopeptidase peptidase" evidence="11">
    <location>
        <begin position="105"/>
        <end position="224"/>
    </location>
</feature>
<dbReference type="Pfam" id="PF06750">
    <property type="entry name" value="A24_N_bact"/>
    <property type="match status" value="1"/>
</dbReference>
<dbReference type="Pfam" id="PF01478">
    <property type="entry name" value="Peptidase_A24"/>
    <property type="match status" value="1"/>
</dbReference>
<comment type="catalytic activity">
    <reaction evidence="9">
        <text>Typically cleaves a -Gly-|-Phe- bond to release an N-terminal, basic peptide of 5-8 residues from type IV prepilin, and then N-methylates the new N-terminal amino group, the methyl donor being S-adenosyl-L-methionine.</text>
        <dbReference type="EC" id="3.4.23.43"/>
    </reaction>
</comment>
<dbReference type="GO" id="GO:0005886">
    <property type="term" value="C:plasma membrane"/>
    <property type="evidence" value="ECO:0007669"/>
    <property type="project" value="UniProtKB-SubCell"/>
</dbReference>
<sequence length="272" mass="29207">MIGIIFPLIVFAFGAAIGSFLNVVIYRVPAALSLLHPPSRCPVCHHPLRPYDNVPILGWLWLKGHCRYCDTPIAPRYPLVEALVGGLFLGTFAYFGLTWATVGAWIFLSWLVCLTFIDLDTLTLPNVLTQSGLVLGILAQTLLIFSTETLTLSHAASGLMAAVVGAVLGIWIFETIGFVGSVLTGKTVMGGGDGKLAAMLGAWLGWQGMLLSSFLACALGALIGGAAIALRLTTRQNPIPFGPFLALGGLVTLFWGDRLINWYWQLFFPLAS</sequence>
<evidence type="ECO:0000256" key="10">
    <source>
        <dbReference type="SAM" id="Phobius"/>
    </source>
</evidence>
<dbReference type="GO" id="GO:0032259">
    <property type="term" value="P:methylation"/>
    <property type="evidence" value="ECO:0007669"/>
    <property type="project" value="UniProtKB-KW"/>
</dbReference>
<evidence type="ECO:0000256" key="1">
    <source>
        <dbReference type="ARBA" id="ARBA00004429"/>
    </source>
</evidence>
<proteinExistence type="inferred from homology"/>
<comment type="caution">
    <text evidence="13">The sequence shown here is derived from an EMBL/GenBank/DDBJ whole genome shotgun (WGS) entry which is preliminary data.</text>
</comment>
<accession>A0A4Q7E6Q0</accession>
<evidence type="ECO:0000259" key="12">
    <source>
        <dbReference type="Pfam" id="PF06750"/>
    </source>
</evidence>
<name>A0A4Q7E6Q0_9CYAN</name>
<keyword evidence="9" id="KW-0808">Transferase</keyword>
<dbReference type="Proteomes" id="UP000292459">
    <property type="component" value="Unassembled WGS sequence"/>
</dbReference>
<keyword evidence="6 10" id="KW-1133">Transmembrane helix</keyword>
<dbReference type="InterPro" id="IPR000045">
    <property type="entry name" value="Prepilin_IV_endopep_pep"/>
</dbReference>
<keyword evidence="9" id="KW-0378">Hydrolase</keyword>
<comment type="similarity">
    <text evidence="2 8">Belongs to the peptidase A24 family.</text>
</comment>
<comment type="function">
    <text evidence="9">Plays an essential role in type IV pili and type II pseudopili formation by proteolytically removing the leader sequence from substrate proteins and subsequently monomethylating the alpha-amino group of the newly exposed N-terminal phenylalanine.</text>
</comment>
<dbReference type="InterPro" id="IPR050882">
    <property type="entry name" value="Prepilin_peptidase/N-MTase"/>
</dbReference>
<evidence type="ECO:0000256" key="2">
    <source>
        <dbReference type="ARBA" id="ARBA00005801"/>
    </source>
</evidence>
<feature type="transmembrane region" description="Helical" evidence="10">
    <location>
        <begin position="244"/>
        <end position="264"/>
    </location>
</feature>
<keyword evidence="14" id="KW-1185">Reference proteome</keyword>
<feature type="transmembrane region" description="Helical" evidence="10">
    <location>
        <begin position="6"/>
        <end position="26"/>
    </location>
</feature>
<keyword evidence="7 10" id="KW-0472">Membrane</keyword>
<reference evidence="13 14" key="1">
    <citation type="submission" date="2018-11" db="EMBL/GenBank/DDBJ databases">
        <title>Whole genome sequencing of an environmental sample.</title>
        <authorList>
            <person name="Sarangi A.N."/>
            <person name="Singh D."/>
            <person name="Tripathy S."/>
        </authorList>
    </citation>
    <scope>NUCLEOTIDE SEQUENCE [LARGE SCALE GENOMIC DNA]</scope>
    <source>
        <strain evidence="13 14">Lakshadweep</strain>
    </source>
</reference>
<feature type="transmembrane region" description="Helical" evidence="10">
    <location>
        <begin position="158"/>
        <end position="183"/>
    </location>
</feature>
<dbReference type="EC" id="2.1.1.-" evidence="9"/>
<comment type="subcellular location">
    <subcellularLocation>
        <location evidence="1">Cell inner membrane</location>
        <topology evidence="1">Multi-pass membrane protein</topology>
    </subcellularLocation>
    <subcellularLocation>
        <location evidence="9">Cell membrane</location>
        <topology evidence="9">Multi-pass membrane protein</topology>
    </subcellularLocation>
</comment>
<protein>
    <recommendedName>
        <fullName evidence="9">Prepilin leader peptidase/N-methyltransferase</fullName>
        <ecNumber evidence="9">2.1.1.-</ecNumber>
        <ecNumber evidence="9">3.4.23.43</ecNumber>
    </recommendedName>
</protein>
<evidence type="ECO:0000256" key="5">
    <source>
        <dbReference type="ARBA" id="ARBA00022692"/>
    </source>
</evidence>
<dbReference type="AlphaFoldDB" id="A0A4Q7E6Q0"/>
<evidence type="ECO:0000256" key="9">
    <source>
        <dbReference type="RuleBase" id="RU003794"/>
    </source>
</evidence>
<keyword evidence="9" id="KW-0645">Protease</keyword>
<dbReference type="InterPro" id="IPR014032">
    <property type="entry name" value="Peptidase_A24A_bac"/>
</dbReference>
<dbReference type="GO" id="GO:0006465">
    <property type="term" value="P:signal peptide processing"/>
    <property type="evidence" value="ECO:0007669"/>
    <property type="project" value="TreeGrafter"/>
</dbReference>
<dbReference type="InterPro" id="IPR010627">
    <property type="entry name" value="Prepilin_pept_A24_N"/>
</dbReference>